<keyword evidence="5 7" id="KW-0505">Motor protein</keyword>
<proteinExistence type="inferred from homology"/>
<dbReference type="InterPro" id="IPR027640">
    <property type="entry name" value="Kinesin-like_fam"/>
</dbReference>
<dbReference type="GO" id="GO:0008017">
    <property type="term" value="F:microtubule binding"/>
    <property type="evidence" value="ECO:0007669"/>
    <property type="project" value="InterPro"/>
</dbReference>
<evidence type="ECO:0000313" key="10">
    <source>
        <dbReference type="EMBL" id="KOB77677.1"/>
    </source>
</evidence>
<dbReference type="InterPro" id="IPR027417">
    <property type="entry name" value="P-loop_NTPase"/>
</dbReference>
<dbReference type="Pfam" id="PF00225">
    <property type="entry name" value="Kinesin"/>
    <property type="match status" value="3"/>
</dbReference>
<feature type="non-terminal residue" evidence="10">
    <location>
        <position position="1"/>
    </location>
</feature>
<evidence type="ECO:0000256" key="3">
    <source>
        <dbReference type="ARBA" id="ARBA00022840"/>
    </source>
</evidence>
<comment type="caution">
    <text evidence="10">The sequence shown here is derived from an EMBL/GenBank/DDBJ whole genome shotgun (WGS) entry which is preliminary data.</text>
</comment>
<keyword evidence="3 7" id="KW-0067">ATP-binding</keyword>
<organism evidence="10 11">
    <name type="scientific">Operophtera brumata</name>
    <name type="common">Winter moth</name>
    <name type="synonym">Phalaena brumata</name>
    <dbReference type="NCBI Taxonomy" id="104452"/>
    <lineage>
        <taxon>Eukaryota</taxon>
        <taxon>Metazoa</taxon>
        <taxon>Ecdysozoa</taxon>
        <taxon>Arthropoda</taxon>
        <taxon>Hexapoda</taxon>
        <taxon>Insecta</taxon>
        <taxon>Pterygota</taxon>
        <taxon>Neoptera</taxon>
        <taxon>Endopterygota</taxon>
        <taxon>Lepidoptera</taxon>
        <taxon>Glossata</taxon>
        <taxon>Ditrysia</taxon>
        <taxon>Geometroidea</taxon>
        <taxon>Geometridae</taxon>
        <taxon>Larentiinae</taxon>
        <taxon>Operophtera</taxon>
    </lineage>
</organism>
<feature type="binding site" evidence="7">
    <location>
        <begin position="27"/>
        <end position="34"/>
    </location>
    <ligand>
        <name>ATP</name>
        <dbReference type="ChEBI" id="CHEBI:30616"/>
    </ligand>
</feature>
<evidence type="ECO:0000256" key="4">
    <source>
        <dbReference type="ARBA" id="ARBA00023054"/>
    </source>
</evidence>
<evidence type="ECO:0000256" key="6">
    <source>
        <dbReference type="ARBA" id="ARBA00023212"/>
    </source>
</evidence>
<evidence type="ECO:0000256" key="1">
    <source>
        <dbReference type="ARBA" id="ARBA00004245"/>
    </source>
</evidence>
<dbReference type="AlphaFoldDB" id="A0A0L7LQF8"/>
<accession>A0A0L7LQF8</accession>
<comment type="subcellular location">
    <subcellularLocation>
        <location evidence="1">Cytoplasm</location>
        <location evidence="1">Cytoskeleton</location>
    </subcellularLocation>
</comment>
<dbReference type="GO" id="GO:0007018">
    <property type="term" value="P:microtubule-based movement"/>
    <property type="evidence" value="ECO:0007669"/>
    <property type="project" value="InterPro"/>
</dbReference>
<comment type="similarity">
    <text evidence="7 8">Belongs to the TRAFAC class myosin-kinesin ATPase superfamily. Kinesin family.</text>
</comment>
<dbReference type="EMBL" id="JTDY01000329">
    <property type="protein sequence ID" value="KOB77677.1"/>
    <property type="molecule type" value="Genomic_DNA"/>
</dbReference>
<evidence type="ECO:0000256" key="2">
    <source>
        <dbReference type="ARBA" id="ARBA00022741"/>
    </source>
</evidence>
<dbReference type="Proteomes" id="UP000037510">
    <property type="component" value="Unassembled WGS sequence"/>
</dbReference>
<evidence type="ECO:0000313" key="11">
    <source>
        <dbReference type="Proteomes" id="UP000037510"/>
    </source>
</evidence>
<dbReference type="PANTHER" id="PTHR47968">
    <property type="entry name" value="CENTROMERE PROTEIN E"/>
    <property type="match status" value="1"/>
</dbReference>
<keyword evidence="2 7" id="KW-0547">Nucleotide-binding</keyword>
<evidence type="ECO:0000256" key="8">
    <source>
        <dbReference type="RuleBase" id="RU000394"/>
    </source>
</evidence>
<dbReference type="InterPro" id="IPR001752">
    <property type="entry name" value="Kinesin_motor_dom"/>
</dbReference>
<dbReference type="Gene3D" id="3.40.850.10">
    <property type="entry name" value="Kinesin motor domain"/>
    <property type="match status" value="2"/>
</dbReference>
<dbReference type="PANTHER" id="PTHR47968:SF75">
    <property type="entry name" value="CENTROMERE-ASSOCIATED PROTEIN E"/>
    <property type="match status" value="1"/>
</dbReference>
<reference evidence="10 11" key="1">
    <citation type="journal article" date="2015" name="Genome Biol. Evol.">
        <title>The genome of winter moth (Operophtera brumata) provides a genomic perspective on sexual dimorphism and phenology.</title>
        <authorList>
            <person name="Derks M.F."/>
            <person name="Smit S."/>
            <person name="Salis L."/>
            <person name="Schijlen E."/>
            <person name="Bossers A."/>
            <person name="Mateman C."/>
            <person name="Pijl A.S."/>
            <person name="de Ridder D."/>
            <person name="Groenen M.A."/>
            <person name="Visser M.E."/>
            <person name="Megens H.J."/>
        </authorList>
    </citation>
    <scope>NUCLEOTIDE SEQUENCE [LARGE SCALE GENOMIC DNA]</scope>
    <source>
        <strain evidence="10">WM2013NL</strain>
        <tissue evidence="10">Head and thorax</tissue>
    </source>
</reference>
<dbReference type="STRING" id="104452.A0A0L7LQF8"/>
<dbReference type="PROSITE" id="PS00411">
    <property type="entry name" value="KINESIN_MOTOR_1"/>
    <property type="match status" value="1"/>
</dbReference>
<evidence type="ECO:0000256" key="7">
    <source>
        <dbReference type="PROSITE-ProRule" id="PRU00283"/>
    </source>
</evidence>
<keyword evidence="4" id="KW-0175">Coiled coil</keyword>
<dbReference type="PROSITE" id="PS50067">
    <property type="entry name" value="KINESIN_MOTOR_2"/>
    <property type="match status" value="1"/>
</dbReference>
<protein>
    <recommendedName>
        <fullName evidence="8">Kinesin-like protein</fullName>
    </recommendedName>
</protein>
<evidence type="ECO:0000259" key="9">
    <source>
        <dbReference type="PROSITE" id="PS50067"/>
    </source>
</evidence>
<dbReference type="GO" id="GO:0005874">
    <property type="term" value="C:microtubule"/>
    <property type="evidence" value="ECO:0007669"/>
    <property type="project" value="UniProtKB-KW"/>
</dbReference>
<keyword evidence="11" id="KW-1185">Reference proteome</keyword>
<feature type="domain" description="Kinesin motor" evidence="9">
    <location>
        <begin position="1"/>
        <end position="205"/>
    </location>
</feature>
<dbReference type="PRINTS" id="PR00380">
    <property type="entry name" value="KINESINHEAVY"/>
</dbReference>
<gene>
    <name evidence="10" type="ORF">OBRU01_03897</name>
</gene>
<keyword evidence="6" id="KW-0963">Cytoplasm</keyword>
<sequence>EDVYEAICAPLVADTLRGFAGAIFAYGATGAGKTHTMTGLMSRALNNLFSSIAESDHPNEYEVSSCSIYIIGRCIRSYMCATSRRHVAGLRRSHIRVRSHRGRQDPHHDRAYVARTWRGPSARDCAPGGSRELISTALSSRSGTASWRYQGALVSHQVEGGTQRGRLFLIDLAGSERAGLRARRLEGAHINRSLLALGNCIMALSGGASRQAEGGTQRGRLCLIGLAGSERAGLRARRLEGADINRSLLALWNCIMALSGGAREDIHQLEDEKSKEEKAESEAHLKSLREAIVSTFKQQMRLRRRLMELDSHLLGLALDAERQHATISHWEARFNRLYKPINMAGGRLSTQQSYSKTREQPAEMQEAWFISHWEARFNRLYKPINMAGGRLSTQQSYR</sequence>
<evidence type="ECO:0000256" key="5">
    <source>
        <dbReference type="ARBA" id="ARBA00023175"/>
    </source>
</evidence>
<keyword evidence="8" id="KW-0493">Microtubule</keyword>
<dbReference type="GO" id="GO:0005524">
    <property type="term" value="F:ATP binding"/>
    <property type="evidence" value="ECO:0007669"/>
    <property type="project" value="UniProtKB-UniRule"/>
</dbReference>
<dbReference type="GO" id="GO:0003777">
    <property type="term" value="F:microtubule motor activity"/>
    <property type="evidence" value="ECO:0007669"/>
    <property type="project" value="InterPro"/>
</dbReference>
<keyword evidence="6" id="KW-0206">Cytoskeleton</keyword>
<name>A0A0L7LQF8_OPEBR</name>
<dbReference type="InterPro" id="IPR019821">
    <property type="entry name" value="Kinesin_motor_CS"/>
</dbReference>
<dbReference type="SUPFAM" id="SSF52540">
    <property type="entry name" value="P-loop containing nucleoside triphosphate hydrolases"/>
    <property type="match status" value="2"/>
</dbReference>
<dbReference type="SMART" id="SM00129">
    <property type="entry name" value="KISc"/>
    <property type="match status" value="1"/>
</dbReference>
<dbReference type="InterPro" id="IPR036961">
    <property type="entry name" value="Kinesin_motor_dom_sf"/>
</dbReference>